<evidence type="ECO:0000256" key="1">
    <source>
        <dbReference type="SAM" id="Coils"/>
    </source>
</evidence>
<proteinExistence type="predicted"/>
<evidence type="ECO:0000313" key="4">
    <source>
        <dbReference type="Proteomes" id="UP001231362"/>
    </source>
</evidence>
<dbReference type="Proteomes" id="UP001231362">
    <property type="component" value="Unassembled WGS sequence"/>
</dbReference>
<dbReference type="InterPro" id="IPR046865">
    <property type="entry name" value="FapA_b_solenoid"/>
</dbReference>
<accession>A0ABT9V754</accession>
<comment type="caution">
    <text evidence="3">The sequence shown here is derived from an EMBL/GenBank/DDBJ whole genome shotgun (WGS) entry which is preliminary data.</text>
</comment>
<dbReference type="RefSeq" id="WP_307151289.1">
    <property type="nucleotide sequence ID" value="NZ_JAUSTU010000015.1"/>
</dbReference>
<feature type="coiled-coil region" evidence="1">
    <location>
        <begin position="324"/>
        <end position="407"/>
    </location>
</feature>
<reference evidence="3 4" key="1">
    <citation type="submission" date="2023-07" db="EMBL/GenBank/DDBJ databases">
        <title>Genomic Encyclopedia of Type Strains, Phase IV (KMG-IV): sequencing the most valuable type-strain genomes for metagenomic binning, comparative biology and taxonomic classification.</title>
        <authorList>
            <person name="Goeker M."/>
        </authorList>
    </citation>
    <scope>NUCLEOTIDE SEQUENCE [LARGE SCALE GENOMIC DNA]</scope>
    <source>
        <strain evidence="3 4">DSM 23948</strain>
    </source>
</reference>
<dbReference type="Pfam" id="PF20250">
    <property type="entry name" value="FapA_N"/>
    <property type="match status" value="1"/>
</dbReference>
<dbReference type="Pfam" id="PF03961">
    <property type="entry name" value="FapA"/>
    <property type="match status" value="1"/>
</dbReference>
<organism evidence="3 4">
    <name type="scientific">Anoxybacillus andreesenii</name>
    <dbReference type="NCBI Taxonomy" id="1325932"/>
    <lineage>
        <taxon>Bacteria</taxon>
        <taxon>Bacillati</taxon>
        <taxon>Bacillota</taxon>
        <taxon>Bacilli</taxon>
        <taxon>Bacillales</taxon>
        <taxon>Anoxybacillaceae</taxon>
        <taxon>Anoxybacillus</taxon>
    </lineage>
</organism>
<sequence>MEMPFRVKISRDQLTAEIELIGEFDDNITVSVKSLEAFLKEKNIHFGIDETKLFEVAASPKSFEYPLVIAKGIPPRHGEDAYLVVEYQKEETKKKEKVNFRNILDIPSVKNGEVIARCVPQTVGESGRGVSGRLLPARDGKPLLIRAGKNVVKDGNQFISIIDGQVSITNKSIAVNPVFEVKGDLDLKTGNVNFIGNVVIRGNVPTGYEVIAGGDIKIYGLVEGAQLLAKGNIVISGGITGGNRGKIVANGSIQASFLNQADLRAGQDVIIHSSSLHSKIEAGGSIRCQNGTIIGGILKAGKDIHVKELGNHLYTKTDLTVGYNPSLEQREKKLKAEADEISENVKKLDKIEHMMLETAKAKGQLSEQEKNLITKQRTTKNQMLLQLNELEQQLQLMEEEKENSRKHCIYVYDNVHPNSCFHFGKYSKLIQTVHSYVKFYVDQSEIVFEPIG</sequence>
<feature type="domain" description="Flagellar Assembly Protein A N-terminal region" evidence="2">
    <location>
        <begin position="5"/>
        <end position="170"/>
    </location>
</feature>
<dbReference type="PANTHER" id="PTHR38032:SF1">
    <property type="entry name" value="RNA-BINDING PROTEIN KHPB N-TERMINAL DOMAIN-CONTAINING PROTEIN"/>
    <property type="match status" value="1"/>
</dbReference>
<keyword evidence="4" id="KW-1185">Reference proteome</keyword>
<dbReference type="EMBL" id="JAUSTU010000015">
    <property type="protein sequence ID" value="MDQ0156789.1"/>
    <property type="molecule type" value="Genomic_DNA"/>
</dbReference>
<dbReference type="PANTHER" id="PTHR38032">
    <property type="entry name" value="POLYMERASE-RELATED"/>
    <property type="match status" value="1"/>
</dbReference>
<protein>
    <submittedName>
        <fullName evidence="3">Uncharacterized protein (DUF342 family)</fullName>
    </submittedName>
</protein>
<dbReference type="InterPro" id="IPR046866">
    <property type="entry name" value="FapA_N"/>
</dbReference>
<dbReference type="InterPro" id="IPR005646">
    <property type="entry name" value="FapA"/>
</dbReference>
<keyword evidence="1" id="KW-0175">Coiled coil</keyword>
<evidence type="ECO:0000259" key="2">
    <source>
        <dbReference type="Pfam" id="PF20250"/>
    </source>
</evidence>
<gene>
    <name evidence="3" type="ORF">J2S07_003112</name>
</gene>
<evidence type="ECO:0000313" key="3">
    <source>
        <dbReference type="EMBL" id="MDQ0156789.1"/>
    </source>
</evidence>
<name>A0ABT9V754_9BACL</name>